<accession>A0A934JTV3</accession>
<dbReference type="EMBL" id="JAEMNX010000034">
    <property type="protein sequence ID" value="MBJ7539864.1"/>
    <property type="molecule type" value="Genomic_DNA"/>
</dbReference>
<dbReference type="RefSeq" id="WP_199470259.1">
    <property type="nucleotide sequence ID" value="NZ_JAEMNX010000034.1"/>
</dbReference>
<evidence type="ECO:0000313" key="1">
    <source>
        <dbReference type="EMBL" id="MBJ7539864.1"/>
    </source>
</evidence>
<dbReference type="InterPro" id="IPR036390">
    <property type="entry name" value="WH_DNA-bd_sf"/>
</dbReference>
<dbReference type="Proteomes" id="UP000628710">
    <property type="component" value="Unassembled WGS sequence"/>
</dbReference>
<proteinExistence type="predicted"/>
<gene>
    <name evidence="1" type="ORF">I8J31_19510</name>
</gene>
<reference evidence="1" key="1">
    <citation type="submission" date="2020-12" db="EMBL/GenBank/DDBJ databases">
        <title>Marinomonas arctica sp. nov., a psychrotolerant bacterium isolated from the Arctic.</title>
        <authorList>
            <person name="Zhang Y."/>
        </authorList>
    </citation>
    <scope>NUCLEOTIDE SEQUENCE</scope>
    <source>
        <strain evidence="1">C1424</strain>
    </source>
</reference>
<evidence type="ECO:0000313" key="2">
    <source>
        <dbReference type="Proteomes" id="UP000628710"/>
    </source>
</evidence>
<organism evidence="1 2">
    <name type="scientific">Marinomonas transparens</name>
    <dbReference type="NCBI Taxonomy" id="2795388"/>
    <lineage>
        <taxon>Bacteria</taxon>
        <taxon>Pseudomonadati</taxon>
        <taxon>Pseudomonadota</taxon>
        <taxon>Gammaproteobacteria</taxon>
        <taxon>Oceanospirillales</taxon>
        <taxon>Oceanospirillaceae</taxon>
        <taxon>Marinomonas</taxon>
    </lineage>
</organism>
<dbReference type="AlphaFoldDB" id="A0A934JTV3"/>
<dbReference type="SUPFAM" id="SSF46785">
    <property type="entry name" value="Winged helix' DNA-binding domain"/>
    <property type="match status" value="1"/>
</dbReference>
<keyword evidence="2" id="KW-1185">Reference proteome</keyword>
<name>A0A934JTV3_9GAMM</name>
<protein>
    <submittedName>
        <fullName evidence="1">Uncharacterized protein</fullName>
    </submittedName>
</protein>
<sequence length="103" mass="11465">MSSQLSTLDHLVMGLLLKSDRLSIPTLSKLSESPKARVRNSLFKLMDHGYVVRRAECGALPLYSAVLDCSYFPPVAYVAERGVLSMDDEELAELVARVDRQHS</sequence>
<comment type="caution">
    <text evidence="1">The sequence shown here is derived from an EMBL/GenBank/DDBJ whole genome shotgun (WGS) entry which is preliminary data.</text>
</comment>